<reference evidence="1 2" key="1">
    <citation type="submission" date="2024-04" db="EMBL/GenBank/DDBJ databases">
        <title>Human intestinal bacterial collection.</title>
        <authorList>
            <person name="Pauvert C."/>
            <person name="Hitch T.C.A."/>
            <person name="Clavel T."/>
        </authorList>
    </citation>
    <scope>NUCLEOTIDE SEQUENCE [LARGE SCALE GENOMIC DNA]</scope>
    <source>
        <strain evidence="1 2">CLA-AA-H197</strain>
    </source>
</reference>
<gene>
    <name evidence="1" type="ORF">AAAT05_01465</name>
</gene>
<keyword evidence="2" id="KW-1185">Reference proteome</keyword>
<dbReference type="EMBL" id="JBBNGS010000002">
    <property type="protein sequence ID" value="MEQ2637022.1"/>
    <property type="molecule type" value="Genomic_DNA"/>
</dbReference>
<accession>A0ABV1IEH1</accession>
<evidence type="ECO:0000313" key="1">
    <source>
        <dbReference type="EMBL" id="MEQ2637022.1"/>
    </source>
</evidence>
<dbReference type="Gene3D" id="3.40.50.300">
    <property type="entry name" value="P-loop containing nucleotide triphosphate hydrolases"/>
    <property type="match status" value="1"/>
</dbReference>
<organism evidence="1 2">
    <name type="scientific">Paratractidigestivibacter faecalis</name>
    <dbReference type="NCBI Taxonomy" id="2292441"/>
    <lineage>
        <taxon>Bacteria</taxon>
        <taxon>Bacillati</taxon>
        <taxon>Actinomycetota</taxon>
        <taxon>Coriobacteriia</taxon>
        <taxon>Coriobacteriales</taxon>
        <taxon>Atopobiaceae</taxon>
        <taxon>Paratractidigestivibacter</taxon>
    </lineage>
</organism>
<sequence length="454" mass="49616">MGYELIGWQRDFLCDMGAIDAAGKWVHPRVGESVPRQQGKSVDLIVWASFLAAVMGYKVLWTEHNYSTTMEMLKRFREIFGKYPGDRVLGRPGWREQLADVCSQTSQEWMGFRSGGVIQFSTRTKSSRLGFSFDVVVYDEAQELTGVHVQVINPTTTSGSKHNLQLIYAGTPTRAGVPAEVFRNVRSQAWHGGDEAADLMWLEYGVAEIGDIWDESRWWAVMPSLGHHADARAIRAGMKDMDELGAAQEYLGYWLPEAAGGDPPLVTAEQWDACEVPAAPPPSEGEKVAYGVKFSADGSTVALCCAVRPPEGRDHIELRFLEPTSRGVGWLAEWISQRAAGACCAAIDGRSGAGALCERLEQLRVPRGYVTRPTADQAVSAANAIYEGIQTRSVTHVADEALGRSATTSVRRRIGRSGGWGWGGDDPEAIEAAGLALWVLSNSRRNPSWKGRAG</sequence>
<dbReference type="InterPro" id="IPR027417">
    <property type="entry name" value="P-loop_NTPase"/>
</dbReference>
<comment type="caution">
    <text evidence="1">The sequence shown here is derived from an EMBL/GenBank/DDBJ whole genome shotgun (WGS) entry which is preliminary data.</text>
</comment>
<evidence type="ECO:0008006" key="3">
    <source>
        <dbReference type="Google" id="ProtNLM"/>
    </source>
</evidence>
<dbReference type="Proteomes" id="UP001478817">
    <property type="component" value="Unassembled WGS sequence"/>
</dbReference>
<evidence type="ECO:0000313" key="2">
    <source>
        <dbReference type="Proteomes" id="UP001478817"/>
    </source>
</evidence>
<protein>
    <recommendedName>
        <fullName evidence="3">Terminase</fullName>
    </recommendedName>
</protein>
<name>A0ABV1IEH1_9ACTN</name>
<proteinExistence type="predicted"/>
<dbReference type="RefSeq" id="WP_349181384.1">
    <property type="nucleotide sequence ID" value="NZ_JBBNGS010000002.1"/>
</dbReference>